<evidence type="ECO:0000259" key="1">
    <source>
        <dbReference type="Pfam" id="PF03435"/>
    </source>
</evidence>
<dbReference type="InterPro" id="IPR005097">
    <property type="entry name" value="Sacchrp_dh_NADP-bd"/>
</dbReference>
<proteinExistence type="predicted"/>
<name>A0ABN2FIR6_9ACTN</name>
<dbReference type="InterPro" id="IPR036291">
    <property type="entry name" value="NAD(P)-bd_dom_sf"/>
</dbReference>
<organism evidence="2 3">
    <name type="scientific">Kribbella alba</name>
    <dbReference type="NCBI Taxonomy" id="190197"/>
    <lineage>
        <taxon>Bacteria</taxon>
        <taxon>Bacillati</taxon>
        <taxon>Actinomycetota</taxon>
        <taxon>Actinomycetes</taxon>
        <taxon>Propionibacteriales</taxon>
        <taxon>Kribbellaceae</taxon>
        <taxon>Kribbella</taxon>
    </lineage>
</organism>
<dbReference type="Pfam" id="PF03435">
    <property type="entry name" value="Sacchrp_dh_NADP"/>
    <property type="match status" value="1"/>
</dbReference>
<accession>A0ABN2FIR6</accession>
<reference evidence="2 3" key="1">
    <citation type="journal article" date="2019" name="Int. J. Syst. Evol. Microbiol.">
        <title>The Global Catalogue of Microorganisms (GCM) 10K type strain sequencing project: providing services to taxonomists for standard genome sequencing and annotation.</title>
        <authorList>
            <consortium name="The Broad Institute Genomics Platform"/>
            <consortium name="The Broad Institute Genome Sequencing Center for Infectious Disease"/>
            <person name="Wu L."/>
            <person name="Ma J."/>
        </authorList>
    </citation>
    <scope>NUCLEOTIDE SEQUENCE [LARGE SCALE GENOMIC DNA]</scope>
    <source>
        <strain evidence="2 3">JCM 14306</strain>
    </source>
</reference>
<dbReference type="RefSeq" id="WP_344113834.1">
    <property type="nucleotide sequence ID" value="NZ_BAAANE010000007.1"/>
</dbReference>
<evidence type="ECO:0000313" key="2">
    <source>
        <dbReference type="EMBL" id="GAA1648425.1"/>
    </source>
</evidence>
<keyword evidence="3" id="KW-1185">Reference proteome</keyword>
<feature type="domain" description="Saccharopine dehydrogenase NADP binding" evidence="1">
    <location>
        <begin position="21"/>
        <end position="145"/>
    </location>
</feature>
<dbReference type="Gene3D" id="3.40.50.720">
    <property type="entry name" value="NAD(P)-binding Rossmann-like Domain"/>
    <property type="match status" value="1"/>
</dbReference>
<gene>
    <name evidence="2" type="ORF">GCM10009744_44730</name>
</gene>
<dbReference type="InterPro" id="IPR051276">
    <property type="entry name" value="Saccharopine_DH-like_oxidrdct"/>
</dbReference>
<dbReference type="Proteomes" id="UP001501319">
    <property type="component" value="Unassembled WGS sequence"/>
</dbReference>
<dbReference type="PANTHER" id="PTHR12286:SF5">
    <property type="entry name" value="SACCHAROPINE DEHYDROGENASE-LIKE OXIDOREDUCTASE"/>
    <property type="match status" value="1"/>
</dbReference>
<comment type="caution">
    <text evidence="2">The sequence shown here is derived from an EMBL/GenBank/DDBJ whole genome shotgun (WGS) entry which is preliminary data.</text>
</comment>
<dbReference type="PANTHER" id="PTHR12286">
    <property type="entry name" value="SACCHAROPINE DEHYDROGENASE-LIKE OXIDOREDUCTASE"/>
    <property type="match status" value="1"/>
</dbReference>
<sequence>MTISDTPPTGHERERDRPYDVVLLGATGFTGALTAEYLAKHAPPELKWALAGRNRAKLEAVRSDLGVDVELVLADVEDPETLRALAESTRIVVTTVGPYIRYGEPLVAACAEAGTDYLDLTGEPEFVDRMYVAYHEQAVETGARIIHCCGFDSIPYDLGVQYTVEQLPDRVPIQVEGLVRAGGKPSGGTFHTAITAFSRGKQNLDAHRARRRAQPRPEGRSAKAVTGRIHRSQGFWAVPLPTVDPQIVAHSASLLENYGPDFRYSHYAAVKQLPMVAGGIAGVGLLVLAAQIPPARTALLSRIKLGDGPTPERRAKSWFKVRFVGTGGGKRVVTEVAGGDPGYDETAKMLGESALCLALDDLPKTAGQTTTAAAMGPALRQRLIEAGMTFRVIATEDY</sequence>
<evidence type="ECO:0000313" key="3">
    <source>
        <dbReference type="Proteomes" id="UP001501319"/>
    </source>
</evidence>
<dbReference type="EMBL" id="BAAANE010000007">
    <property type="protein sequence ID" value="GAA1648425.1"/>
    <property type="molecule type" value="Genomic_DNA"/>
</dbReference>
<dbReference type="SUPFAM" id="SSF51735">
    <property type="entry name" value="NAD(P)-binding Rossmann-fold domains"/>
    <property type="match status" value="1"/>
</dbReference>
<protein>
    <submittedName>
        <fullName evidence="2">Saccharopine dehydrogenase NADP-binding domain-containing protein</fullName>
    </submittedName>
</protein>